<name>A0A1J1ICC1_9DIPT</name>
<dbReference type="EMBL" id="CVRI01000047">
    <property type="protein sequence ID" value="CRK97933.1"/>
    <property type="molecule type" value="Genomic_DNA"/>
</dbReference>
<sequence length="140" mass="16473">MKHAGDELRSHFLNLRYIIMRIIARFMSNECQDVNEKKAKLTDTTCDNLKSFLAVRKALRMEREMRNFALSTSTFSLNNKLNFEINDQSLEECDHVNDSCGLSNNVQHYDSLRCFSCSDVMKTNKETEKRKMQMRFLTKD</sequence>
<reference evidence="1 2" key="1">
    <citation type="submission" date="2015-04" db="EMBL/GenBank/DDBJ databases">
        <authorList>
            <person name="Syromyatnikov M.Y."/>
            <person name="Popov V.N."/>
        </authorList>
    </citation>
    <scope>NUCLEOTIDE SEQUENCE [LARGE SCALE GENOMIC DNA]</scope>
</reference>
<protein>
    <submittedName>
        <fullName evidence="1">CLUMA_CG011306, isoform A</fullName>
    </submittedName>
</protein>
<gene>
    <name evidence="1" type="ORF">CLUMA_CG011306</name>
</gene>
<organism evidence="1 2">
    <name type="scientific">Clunio marinus</name>
    <dbReference type="NCBI Taxonomy" id="568069"/>
    <lineage>
        <taxon>Eukaryota</taxon>
        <taxon>Metazoa</taxon>
        <taxon>Ecdysozoa</taxon>
        <taxon>Arthropoda</taxon>
        <taxon>Hexapoda</taxon>
        <taxon>Insecta</taxon>
        <taxon>Pterygota</taxon>
        <taxon>Neoptera</taxon>
        <taxon>Endopterygota</taxon>
        <taxon>Diptera</taxon>
        <taxon>Nematocera</taxon>
        <taxon>Chironomoidea</taxon>
        <taxon>Chironomidae</taxon>
        <taxon>Clunio</taxon>
    </lineage>
</organism>
<accession>A0A1J1ICC1</accession>
<dbReference type="Proteomes" id="UP000183832">
    <property type="component" value="Unassembled WGS sequence"/>
</dbReference>
<keyword evidence="2" id="KW-1185">Reference proteome</keyword>
<evidence type="ECO:0000313" key="1">
    <source>
        <dbReference type="EMBL" id="CRK97933.1"/>
    </source>
</evidence>
<dbReference type="AlphaFoldDB" id="A0A1J1ICC1"/>
<evidence type="ECO:0000313" key="2">
    <source>
        <dbReference type="Proteomes" id="UP000183832"/>
    </source>
</evidence>
<proteinExistence type="predicted"/>